<dbReference type="Gene3D" id="3.30.450.290">
    <property type="match status" value="1"/>
</dbReference>
<gene>
    <name evidence="2" type="ORF">MNB_SV-15-384</name>
</gene>
<protein>
    <submittedName>
        <fullName evidence="2">Cytochrome c family protein</fullName>
    </submittedName>
</protein>
<evidence type="ECO:0000313" key="2">
    <source>
        <dbReference type="EMBL" id="SHO80291.1"/>
    </source>
</evidence>
<dbReference type="AlphaFoldDB" id="A0A1W1EHF5"/>
<feature type="domain" description="Tll0287-like" evidence="1">
    <location>
        <begin position="32"/>
        <end position="173"/>
    </location>
</feature>
<sequence length="179" mass="19955">MIRKIILITTLSSIMLISDTNVTNMGKDAIISMAKTLKSTLKGAIKDGGIINGANVCKDSAVSVEKDVNSKLNNIIVRRVTTKPRNIANLPLDDELKVLNEIKKNGSKKLVTVKIDNNHYKVYKPIYMKKVCLACHGDKSKIDKEAYKVIKDNYKNDKAVGYKENEFRGAFIANIILNK</sequence>
<dbReference type="EMBL" id="FRYL01000002">
    <property type="protein sequence ID" value="SHO80291.1"/>
    <property type="molecule type" value="Genomic_DNA"/>
</dbReference>
<reference evidence="2" key="1">
    <citation type="submission" date="2016-10" db="EMBL/GenBank/DDBJ databases">
        <authorList>
            <person name="de Groot N.N."/>
        </authorList>
    </citation>
    <scope>NUCLEOTIDE SEQUENCE</scope>
</reference>
<name>A0A1W1EHF5_9ZZZZ</name>
<accession>A0A1W1EHF5</accession>
<proteinExistence type="predicted"/>
<dbReference type="InterPro" id="IPR021796">
    <property type="entry name" value="Tll0287-like_dom"/>
</dbReference>
<organism evidence="2">
    <name type="scientific">hydrothermal vent metagenome</name>
    <dbReference type="NCBI Taxonomy" id="652676"/>
    <lineage>
        <taxon>unclassified sequences</taxon>
        <taxon>metagenomes</taxon>
        <taxon>ecological metagenomes</taxon>
    </lineage>
</organism>
<evidence type="ECO:0000259" key="1">
    <source>
        <dbReference type="Pfam" id="PF11845"/>
    </source>
</evidence>
<dbReference type="Pfam" id="PF11845">
    <property type="entry name" value="Tll0287-like"/>
    <property type="match status" value="1"/>
</dbReference>